<dbReference type="Proteomes" id="UP000886998">
    <property type="component" value="Unassembled WGS sequence"/>
</dbReference>
<evidence type="ECO:0000313" key="1">
    <source>
        <dbReference type="EMBL" id="GFY68123.1"/>
    </source>
</evidence>
<organism evidence="1 2">
    <name type="scientific">Trichonephila inaurata madagascariensis</name>
    <dbReference type="NCBI Taxonomy" id="2747483"/>
    <lineage>
        <taxon>Eukaryota</taxon>
        <taxon>Metazoa</taxon>
        <taxon>Ecdysozoa</taxon>
        <taxon>Arthropoda</taxon>
        <taxon>Chelicerata</taxon>
        <taxon>Arachnida</taxon>
        <taxon>Araneae</taxon>
        <taxon>Araneomorphae</taxon>
        <taxon>Entelegynae</taxon>
        <taxon>Araneoidea</taxon>
        <taxon>Nephilidae</taxon>
        <taxon>Trichonephila</taxon>
        <taxon>Trichonephila inaurata</taxon>
    </lineage>
</organism>
<sequence>MKCTGSPKCFLQRFVKLSSFEGNAHFISCLQLNTPAAFLPPCKLKTAAIEEKVKEGRACKENKGWEKKIFGIKTGVVYGSSYLVKPQFEERCREASKKEGF</sequence>
<comment type="caution">
    <text evidence="1">The sequence shown here is derived from an EMBL/GenBank/DDBJ whole genome shotgun (WGS) entry which is preliminary data.</text>
</comment>
<reference evidence="1" key="1">
    <citation type="submission" date="2020-08" db="EMBL/GenBank/DDBJ databases">
        <title>Multicomponent nature underlies the extraordinary mechanical properties of spider dragline silk.</title>
        <authorList>
            <person name="Kono N."/>
            <person name="Nakamura H."/>
            <person name="Mori M."/>
            <person name="Yoshida Y."/>
            <person name="Ohtoshi R."/>
            <person name="Malay A.D."/>
            <person name="Moran D.A.P."/>
            <person name="Tomita M."/>
            <person name="Numata K."/>
            <person name="Arakawa K."/>
        </authorList>
    </citation>
    <scope>NUCLEOTIDE SEQUENCE</scope>
</reference>
<proteinExistence type="predicted"/>
<name>A0A8X6Y9E2_9ARAC</name>
<gene>
    <name evidence="1" type="ORF">TNIN_31421</name>
</gene>
<accession>A0A8X6Y9E2</accession>
<keyword evidence="2" id="KW-1185">Reference proteome</keyword>
<dbReference type="AlphaFoldDB" id="A0A8X6Y9E2"/>
<dbReference type="EMBL" id="BMAV01016886">
    <property type="protein sequence ID" value="GFY68123.1"/>
    <property type="molecule type" value="Genomic_DNA"/>
</dbReference>
<evidence type="ECO:0000313" key="2">
    <source>
        <dbReference type="Proteomes" id="UP000886998"/>
    </source>
</evidence>
<protein>
    <submittedName>
        <fullName evidence="1">Uncharacterized protein</fullName>
    </submittedName>
</protein>